<dbReference type="Proteomes" id="UP000565715">
    <property type="component" value="Unassembled WGS sequence"/>
</dbReference>
<dbReference type="Pfam" id="PF13452">
    <property type="entry name" value="FAS1_DH_region"/>
    <property type="match status" value="1"/>
</dbReference>
<dbReference type="EMBL" id="JAAXOO010000002">
    <property type="protein sequence ID" value="NKY33290.1"/>
    <property type="molecule type" value="Genomic_DNA"/>
</dbReference>
<comment type="caution">
    <text evidence="2">The sequence shown here is derived from an EMBL/GenBank/DDBJ whole genome shotgun (WGS) entry which is preliminary data.</text>
</comment>
<sequence>MGKDEIGREIQRMIDSGGSRISVARDPVNRPMIHHLCDALGDRNPVYLDPDFAAAAGYTDVVAPPGALQVWNMLPPGENDETPTASPVERAYDLLRHGGYPNVVAVNCEQDYTRYLVPGDVLTCEERVEHISEPKNTKLGRGYFITTSTTYTDQESRPIGSMRFRTLWYANVSEGVGDE</sequence>
<proteinExistence type="predicted"/>
<organism evidence="2 3">
    <name type="scientific">Nocardia speluncae</name>
    <dbReference type="NCBI Taxonomy" id="419477"/>
    <lineage>
        <taxon>Bacteria</taxon>
        <taxon>Bacillati</taxon>
        <taxon>Actinomycetota</taxon>
        <taxon>Actinomycetes</taxon>
        <taxon>Mycobacteriales</taxon>
        <taxon>Nocardiaceae</taxon>
        <taxon>Nocardia</taxon>
    </lineage>
</organism>
<evidence type="ECO:0000313" key="2">
    <source>
        <dbReference type="EMBL" id="NKY33290.1"/>
    </source>
</evidence>
<dbReference type="RefSeq" id="WP_068040131.1">
    <property type="nucleotide sequence ID" value="NZ_JAAXOO010000002.1"/>
</dbReference>
<keyword evidence="3" id="KW-1185">Reference proteome</keyword>
<dbReference type="InterPro" id="IPR029069">
    <property type="entry name" value="HotDog_dom_sf"/>
</dbReference>
<gene>
    <name evidence="2" type="ORF">HGA13_09435</name>
</gene>
<dbReference type="AlphaFoldDB" id="A0A846XEY3"/>
<reference evidence="2 3" key="1">
    <citation type="submission" date="2020-04" db="EMBL/GenBank/DDBJ databases">
        <title>MicrobeNet Type strains.</title>
        <authorList>
            <person name="Nicholson A.C."/>
        </authorList>
    </citation>
    <scope>NUCLEOTIDE SEQUENCE [LARGE SCALE GENOMIC DNA]</scope>
    <source>
        <strain evidence="2 3">DSM 45078</strain>
    </source>
</reference>
<evidence type="ECO:0000259" key="1">
    <source>
        <dbReference type="Pfam" id="PF13452"/>
    </source>
</evidence>
<evidence type="ECO:0000313" key="3">
    <source>
        <dbReference type="Proteomes" id="UP000565715"/>
    </source>
</evidence>
<dbReference type="InterPro" id="IPR039569">
    <property type="entry name" value="FAS1-like_DH_region"/>
</dbReference>
<dbReference type="CDD" id="cd03441">
    <property type="entry name" value="R_hydratase_like"/>
    <property type="match status" value="1"/>
</dbReference>
<dbReference type="Gene3D" id="3.10.129.10">
    <property type="entry name" value="Hotdog Thioesterase"/>
    <property type="match status" value="1"/>
</dbReference>
<feature type="domain" description="FAS1-like dehydratase" evidence="1">
    <location>
        <begin position="18"/>
        <end position="159"/>
    </location>
</feature>
<dbReference type="SUPFAM" id="SSF54637">
    <property type="entry name" value="Thioesterase/thiol ester dehydrase-isomerase"/>
    <property type="match status" value="1"/>
</dbReference>
<name>A0A846XEY3_9NOCA</name>
<accession>A0A846XEY3</accession>
<protein>
    <submittedName>
        <fullName evidence="2">MaoC family dehydratase</fullName>
    </submittedName>
</protein>